<gene>
    <name evidence="2" type="ORF">JOE42_004033</name>
</gene>
<protein>
    <recommendedName>
        <fullName evidence="4">DUF3068 domain-containing protein</fullName>
    </recommendedName>
</protein>
<keyword evidence="1" id="KW-1133">Transmembrane helix</keyword>
<keyword evidence="3" id="KW-1185">Reference proteome</keyword>
<dbReference type="EMBL" id="JAFBBK010000001">
    <property type="protein sequence ID" value="MBM7417300.1"/>
    <property type="molecule type" value="Genomic_DNA"/>
</dbReference>
<comment type="caution">
    <text evidence="2">The sequence shown here is derived from an EMBL/GenBank/DDBJ whole genome shotgun (WGS) entry which is preliminary data.</text>
</comment>
<accession>A0ABS2KZD1</accession>
<dbReference type="Pfam" id="PF11271">
    <property type="entry name" value="PorA"/>
    <property type="match status" value="1"/>
</dbReference>
<evidence type="ECO:0000256" key="1">
    <source>
        <dbReference type="SAM" id="Phobius"/>
    </source>
</evidence>
<dbReference type="RefSeq" id="WP_204869924.1">
    <property type="nucleotide sequence ID" value="NZ_JAFBBK010000001.1"/>
</dbReference>
<name>A0ABS2KZD1_9NOCA</name>
<evidence type="ECO:0008006" key="4">
    <source>
        <dbReference type="Google" id="ProtNLM"/>
    </source>
</evidence>
<feature type="transmembrane region" description="Helical" evidence="1">
    <location>
        <begin position="312"/>
        <end position="331"/>
    </location>
</feature>
<keyword evidence="1" id="KW-0812">Transmembrane</keyword>
<dbReference type="InterPro" id="IPR021424">
    <property type="entry name" value="PorA"/>
</dbReference>
<evidence type="ECO:0000313" key="3">
    <source>
        <dbReference type="Proteomes" id="UP000703038"/>
    </source>
</evidence>
<reference evidence="2 3" key="1">
    <citation type="submission" date="2021-01" db="EMBL/GenBank/DDBJ databases">
        <title>Genomics of switchgrass bacterial isolates.</title>
        <authorList>
            <person name="Shade A."/>
        </authorList>
    </citation>
    <scope>NUCLEOTIDE SEQUENCE [LARGE SCALE GENOMIC DNA]</scope>
    <source>
        <strain evidence="2 3">PvP111</strain>
    </source>
</reference>
<keyword evidence="1" id="KW-0472">Membrane</keyword>
<sequence length="338" mass="36392">MARPTLLRGSACVLLAIGSAAVVGAVMLPTYVEHRLAVTPLDIRTTTVAVTDPGTGGDVLDATSITRPGPLSVATGIPLVVQRFITTEDPSDADRVTFQSGATVRRADREGDAGLLTASVDRVTVDRRTSQPVDPVASLQTTVGKPAIPVPRTGYQQRFPFDTQPITYSVYDATAWTSFPAEFVEEISMDGLPVYHFRTQVTGADLSETTQSPINSVTLPASKWGLEGLGEQSITMKRYYSTVRDIYVEPRSGSLVGGREQPYQYFARDPAVPEVTVFKATLGLDEGGQKEQLDRARESATKLMWLTDRGPVLLWSVGGVGLILGAALLVVSGRRPQR</sequence>
<evidence type="ECO:0000313" key="2">
    <source>
        <dbReference type="EMBL" id="MBM7417300.1"/>
    </source>
</evidence>
<proteinExistence type="predicted"/>
<dbReference type="Proteomes" id="UP000703038">
    <property type="component" value="Unassembled WGS sequence"/>
</dbReference>
<organism evidence="2 3">
    <name type="scientific">Rhodococcoides corynebacterioides</name>
    <dbReference type="NCBI Taxonomy" id="53972"/>
    <lineage>
        <taxon>Bacteria</taxon>
        <taxon>Bacillati</taxon>
        <taxon>Actinomycetota</taxon>
        <taxon>Actinomycetes</taxon>
        <taxon>Mycobacteriales</taxon>
        <taxon>Nocardiaceae</taxon>
        <taxon>Rhodococcoides</taxon>
    </lineage>
</organism>